<dbReference type="AlphaFoldDB" id="A0AAF0DAR3"/>
<evidence type="ECO:0000259" key="2">
    <source>
        <dbReference type="SMART" id="SM00256"/>
    </source>
</evidence>
<name>A0AAF0DAR3_9EURO</name>
<accession>A0AAF0DAR3</accession>
<feature type="region of interest" description="Disordered" evidence="1">
    <location>
        <begin position="643"/>
        <end position="670"/>
    </location>
</feature>
<sequence length="1015" mass="111606">MGFHPDGPSTAEVSSMECHSNLAKPRLLDLPSETISEVLTYLNPADLAKLMITSRALRDYSAAQLYRRLSHEFSDSATQVREMSVEKLAGILETLATSDFNYAAYIKEISLRVARSNDLNWMRAQEKLTHQFKYDASCGRFLNTLFLGAIKKILALETFHWDIKVQLSPSIFSALGKLSSLQDLRVRMHTGRSLHAPVHHPPLPSWPGPSPAPAPPPPPPPAASSPHPHHHGPPPSSATGLPYAVHSTAKMPEKRTVSNPPRTFSHIQRLKSLAVLDMESLEYIDEIAECILASSTTLKSLKLSFSHKLTSKARKSTVLETSDTESDSHDDDDIYDPDSIPLPPPPPPAVMQSLFEEVPASNPNNDATIRNERLAQEKALSRLFGLEKEALASKRVLKVTEKSIASAEQEPLIVSNNTIKAKLDRAFVHELYGIVCDLAQGKATLAGGSNAIKTVDRLQKAAIKFLEGYAKADSYLAQVLATSYGKPENSHPQSSSKGGNLTSDPVSDPSDSASSADSQKDSHKDTTQSLADPNSSPSTNPETHTEAVASCPSTPPIPSVDRVHNPEPANQMPINPVKNEIEKRLTEIVDMEHPDALSEGEDQEFIEHEETEAQGSVPNWPVDEAIIFPSLREGLVPKISAKGKEPIRGSQTPISNTSEEFKNDDQPSFGDMSGEQAIQEYIRLSHGIALESLSIQLIPLKTSVICRAVNVWSLKHISLINVGPQRTFWAMLTQLNKSNPLQLASIHTDDVTHTLLAFIGSLDFVDELFLSERHTSSRTDGSAPKPAVNIEEIRGMMLAKHIKHLKRLMLRNDVDSSWNLNRQTTKLITRSGSELVELMVAVDSANFHLMMHYIQHLRSLVALHILFFNSEYCAALLREIRLCAIDNIIHFPSLKVQYVAVSHMVNGPVATKASRIVKALLPAKLDSMKLDVVTMSVLSKVLLSSTSKNIKVKPIPAGGSQSFPAEGSLNAVPWVDDSDDDFSGLSQWTLLVDAIELHDTIGIKVWQREIYYSIL</sequence>
<feature type="compositionally biased region" description="Low complexity" evidence="1">
    <location>
        <begin position="503"/>
        <end position="517"/>
    </location>
</feature>
<dbReference type="SUPFAM" id="SSF81383">
    <property type="entry name" value="F-box domain"/>
    <property type="match status" value="1"/>
</dbReference>
<protein>
    <recommendedName>
        <fullName evidence="2">F-box domain-containing protein</fullName>
    </recommendedName>
</protein>
<evidence type="ECO:0000256" key="1">
    <source>
        <dbReference type="SAM" id="MobiDB-lite"/>
    </source>
</evidence>
<dbReference type="Proteomes" id="UP001219355">
    <property type="component" value="Chromosome 1"/>
</dbReference>
<feature type="compositionally biased region" description="Polar residues" evidence="1">
    <location>
        <begin position="649"/>
        <end position="658"/>
    </location>
</feature>
<feature type="compositionally biased region" description="Polar residues" evidence="1">
    <location>
        <begin position="490"/>
        <end position="502"/>
    </location>
</feature>
<feature type="compositionally biased region" description="Polar residues" evidence="1">
    <location>
        <begin position="527"/>
        <end position="542"/>
    </location>
</feature>
<evidence type="ECO:0000313" key="3">
    <source>
        <dbReference type="EMBL" id="WEW54863.1"/>
    </source>
</evidence>
<dbReference type="InterPro" id="IPR036047">
    <property type="entry name" value="F-box-like_dom_sf"/>
</dbReference>
<dbReference type="CDD" id="cd09917">
    <property type="entry name" value="F-box_SF"/>
    <property type="match status" value="1"/>
</dbReference>
<feature type="compositionally biased region" description="Pro residues" evidence="1">
    <location>
        <begin position="340"/>
        <end position="349"/>
    </location>
</feature>
<feature type="region of interest" description="Disordered" evidence="1">
    <location>
        <begin position="196"/>
        <end position="242"/>
    </location>
</feature>
<dbReference type="EMBL" id="CP120627">
    <property type="protein sequence ID" value="WEW54863.1"/>
    <property type="molecule type" value="Genomic_DNA"/>
</dbReference>
<proteinExistence type="predicted"/>
<dbReference type="Pfam" id="PF12937">
    <property type="entry name" value="F-box-like"/>
    <property type="match status" value="1"/>
</dbReference>
<organism evidence="3 4">
    <name type="scientific">Emydomyces testavorans</name>
    <dbReference type="NCBI Taxonomy" id="2070801"/>
    <lineage>
        <taxon>Eukaryota</taxon>
        <taxon>Fungi</taxon>
        <taxon>Dikarya</taxon>
        <taxon>Ascomycota</taxon>
        <taxon>Pezizomycotina</taxon>
        <taxon>Eurotiomycetes</taxon>
        <taxon>Eurotiomycetidae</taxon>
        <taxon>Onygenales</taxon>
        <taxon>Nannizziopsiaceae</taxon>
        <taxon>Emydomyces</taxon>
    </lineage>
</organism>
<dbReference type="InterPro" id="IPR001810">
    <property type="entry name" value="F-box_dom"/>
</dbReference>
<dbReference type="SMART" id="SM00256">
    <property type="entry name" value="FBOX"/>
    <property type="match status" value="1"/>
</dbReference>
<feature type="compositionally biased region" description="Pro residues" evidence="1">
    <location>
        <begin position="199"/>
        <end position="223"/>
    </location>
</feature>
<gene>
    <name evidence="3" type="ORF">PRK78_000289</name>
</gene>
<evidence type="ECO:0000313" key="4">
    <source>
        <dbReference type="Proteomes" id="UP001219355"/>
    </source>
</evidence>
<feature type="region of interest" description="Disordered" evidence="1">
    <location>
        <begin position="485"/>
        <end position="578"/>
    </location>
</feature>
<keyword evidence="4" id="KW-1185">Reference proteome</keyword>
<reference evidence="3" key="1">
    <citation type="submission" date="2023-03" db="EMBL/GenBank/DDBJ databases">
        <title>Emydomyces testavorans Genome Sequence.</title>
        <authorList>
            <person name="Hoyer L."/>
        </authorList>
    </citation>
    <scope>NUCLEOTIDE SEQUENCE</scope>
    <source>
        <strain evidence="3">16-2883</strain>
    </source>
</reference>
<feature type="domain" description="F-box" evidence="2">
    <location>
        <begin position="30"/>
        <end position="70"/>
    </location>
</feature>
<feature type="compositionally biased region" description="Acidic residues" evidence="1">
    <location>
        <begin position="322"/>
        <end position="336"/>
    </location>
</feature>
<feature type="region of interest" description="Disordered" evidence="1">
    <location>
        <begin position="312"/>
        <end position="349"/>
    </location>
</feature>